<accession>A0A5J5C1D5</accession>
<proteinExistence type="predicted"/>
<dbReference type="Gene3D" id="3.30.160.20">
    <property type="match status" value="2"/>
</dbReference>
<dbReference type="InterPro" id="IPR014720">
    <property type="entry name" value="dsRBD_dom"/>
</dbReference>
<dbReference type="PANTHER" id="PTHR46031:SF37">
    <property type="entry name" value="DRBM DOMAIN-CONTAINING PROTEIN"/>
    <property type="match status" value="1"/>
</dbReference>
<evidence type="ECO:0000313" key="5">
    <source>
        <dbReference type="EMBL" id="KAA8547737.1"/>
    </source>
</evidence>
<organism evidence="5 6">
    <name type="scientific">Nyssa sinensis</name>
    <dbReference type="NCBI Taxonomy" id="561372"/>
    <lineage>
        <taxon>Eukaryota</taxon>
        <taxon>Viridiplantae</taxon>
        <taxon>Streptophyta</taxon>
        <taxon>Embryophyta</taxon>
        <taxon>Tracheophyta</taxon>
        <taxon>Spermatophyta</taxon>
        <taxon>Magnoliopsida</taxon>
        <taxon>eudicotyledons</taxon>
        <taxon>Gunneridae</taxon>
        <taxon>Pentapetalae</taxon>
        <taxon>asterids</taxon>
        <taxon>Cornales</taxon>
        <taxon>Nyssaceae</taxon>
        <taxon>Nyssa</taxon>
    </lineage>
</organism>
<evidence type="ECO:0000256" key="2">
    <source>
        <dbReference type="ARBA" id="ARBA00022884"/>
    </source>
</evidence>
<dbReference type="FunFam" id="3.30.160.20:FF:000071">
    <property type="entry name" value="Double-stranded RNA-binding protein 4"/>
    <property type="match status" value="1"/>
</dbReference>
<dbReference type="OrthoDB" id="5988181at2759"/>
<keyword evidence="6" id="KW-1185">Reference proteome</keyword>
<dbReference type="PROSITE" id="PS50137">
    <property type="entry name" value="DS_RBD"/>
    <property type="match status" value="2"/>
</dbReference>
<dbReference type="SUPFAM" id="SSF54768">
    <property type="entry name" value="dsRNA-binding domain-like"/>
    <property type="match status" value="2"/>
</dbReference>
<keyword evidence="1" id="KW-0677">Repeat</keyword>
<dbReference type="PANTHER" id="PTHR46031">
    <property type="match status" value="1"/>
</dbReference>
<dbReference type="AlphaFoldDB" id="A0A5J5C1D5"/>
<evidence type="ECO:0000256" key="3">
    <source>
        <dbReference type="PROSITE-ProRule" id="PRU00266"/>
    </source>
</evidence>
<gene>
    <name evidence="5" type="ORF">F0562_004166</name>
</gene>
<feature type="domain" description="DRBM" evidence="4">
    <location>
        <begin position="101"/>
        <end position="168"/>
    </location>
</feature>
<evidence type="ECO:0000313" key="6">
    <source>
        <dbReference type="Proteomes" id="UP000325577"/>
    </source>
</evidence>
<name>A0A5J5C1D5_9ASTE</name>
<dbReference type="EMBL" id="CM018032">
    <property type="protein sequence ID" value="KAA8547737.1"/>
    <property type="molecule type" value="Genomic_DNA"/>
</dbReference>
<keyword evidence="2 3" id="KW-0694">RNA-binding</keyword>
<evidence type="ECO:0000259" key="4">
    <source>
        <dbReference type="PROSITE" id="PS50137"/>
    </source>
</evidence>
<dbReference type="FunFam" id="3.30.160.20:FF:000199">
    <property type="entry name" value="Uncharacterized protein"/>
    <property type="match status" value="1"/>
</dbReference>
<dbReference type="Pfam" id="PF00035">
    <property type="entry name" value="dsrm"/>
    <property type="match status" value="2"/>
</dbReference>
<feature type="domain" description="DRBM" evidence="4">
    <location>
        <begin position="16"/>
        <end position="85"/>
    </location>
</feature>
<evidence type="ECO:0000256" key="1">
    <source>
        <dbReference type="ARBA" id="ARBA00022737"/>
    </source>
</evidence>
<sequence>MEPPAQSSTNLPDHLMCKNRLQEFTQRAAIPLPIYQTINEGAQHAPKFRSTVLVDGSYYTSPNTFSHRKAAEQDVARVALDGISQKIKDEGCPLIHEDTVFCKSILNEYAVKINLEKPTYKTIQPEGLLPVFVSSLVFNGVTYTGNAGRTKKEAEQLAARAVILSILGDSSSGTVISEIIKSKFRLYAALHKVKDSHNAHNGIMPIVVDTGNSFGMPLSKRKDIEVVGGIDIMPITAIPATCSGQINIQFCNSLLLLVQLQLMGERGSARTRRLKRKFQLMRSYQLLCCL</sequence>
<dbReference type="Proteomes" id="UP000325577">
    <property type="component" value="Linkage Group LG1"/>
</dbReference>
<reference evidence="5 6" key="1">
    <citation type="submission" date="2019-09" db="EMBL/GenBank/DDBJ databases">
        <title>A chromosome-level genome assembly of the Chinese tupelo Nyssa sinensis.</title>
        <authorList>
            <person name="Yang X."/>
            <person name="Kang M."/>
            <person name="Yang Y."/>
            <person name="Xiong H."/>
            <person name="Wang M."/>
            <person name="Zhang Z."/>
            <person name="Wang Z."/>
            <person name="Wu H."/>
            <person name="Ma T."/>
            <person name="Liu J."/>
            <person name="Xi Z."/>
        </authorList>
    </citation>
    <scope>NUCLEOTIDE SEQUENCE [LARGE SCALE GENOMIC DNA]</scope>
    <source>
        <strain evidence="5">J267</strain>
        <tissue evidence="5">Leaf</tissue>
    </source>
</reference>
<dbReference type="SMART" id="SM00358">
    <property type="entry name" value="DSRM"/>
    <property type="match status" value="2"/>
</dbReference>
<protein>
    <recommendedName>
        <fullName evidence="4">DRBM domain-containing protein</fullName>
    </recommendedName>
</protein>
<dbReference type="GO" id="GO:0003723">
    <property type="term" value="F:RNA binding"/>
    <property type="evidence" value="ECO:0007669"/>
    <property type="project" value="UniProtKB-UniRule"/>
</dbReference>